<dbReference type="HOGENOM" id="CLU_636724_0_0_1"/>
<evidence type="ECO:0000313" key="4">
    <source>
        <dbReference type="EnsemblPlants" id="Bo5g004410.1"/>
    </source>
</evidence>
<keyword evidence="5" id="KW-1185">Reference proteome</keyword>
<dbReference type="OMA" id="RESPYHR"/>
<feature type="domain" description="Zinc knuckle CX2CX4HX4C" evidence="3">
    <location>
        <begin position="177"/>
        <end position="220"/>
    </location>
</feature>
<proteinExistence type="predicted"/>
<feature type="region of interest" description="Disordered" evidence="1">
    <location>
        <begin position="277"/>
        <end position="396"/>
    </location>
</feature>
<dbReference type="Pfam" id="PF14392">
    <property type="entry name" value="zf-CCHC_4"/>
    <property type="match status" value="1"/>
</dbReference>
<dbReference type="Gramene" id="Bo5g004410.1">
    <property type="protein sequence ID" value="Bo5g004410.1"/>
    <property type="gene ID" value="Bo5g004410"/>
</dbReference>
<dbReference type="EnsemblPlants" id="Bo5g004410.1">
    <property type="protein sequence ID" value="Bo5g004410.1"/>
    <property type="gene ID" value="Bo5g004410"/>
</dbReference>
<feature type="compositionally biased region" description="Low complexity" evidence="1">
    <location>
        <begin position="376"/>
        <end position="386"/>
    </location>
</feature>
<evidence type="ECO:0000256" key="1">
    <source>
        <dbReference type="SAM" id="MobiDB-lite"/>
    </source>
</evidence>
<dbReference type="InterPro" id="IPR025558">
    <property type="entry name" value="DUF4283"/>
</dbReference>
<dbReference type="Proteomes" id="UP000032141">
    <property type="component" value="Chromosome C5"/>
</dbReference>
<feature type="region of interest" description="Disordered" evidence="1">
    <location>
        <begin position="420"/>
        <end position="442"/>
    </location>
</feature>
<reference evidence="4 5" key="1">
    <citation type="journal article" date="2014" name="Genome Biol.">
        <title>Transcriptome and methylome profiling reveals relics of genome dominance in the mesopolyploid Brassica oleracea.</title>
        <authorList>
            <person name="Parkin I.A."/>
            <person name="Koh C."/>
            <person name="Tang H."/>
            <person name="Robinson S.J."/>
            <person name="Kagale S."/>
            <person name="Clarke W.E."/>
            <person name="Town C.D."/>
            <person name="Nixon J."/>
            <person name="Krishnakumar V."/>
            <person name="Bidwell S.L."/>
            <person name="Denoeud F."/>
            <person name="Belcram H."/>
            <person name="Links M.G."/>
            <person name="Just J."/>
            <person name="Clarke C."/>
            <person name="Bender T."/>
            <person name="Huebert T."/>
            <person name="Mason A.S."/>
            <person name="Pires J.C."/>
            <person name="Barker G."/>
            <person name="Moore J."/>
            <person name="Walley P.G."/>
            <person name="Manoli S."/>
            <person name="Batley J."/>
            <person name="Edwards D."/>
            <person name="Nelson M.N."/>
            <person name="Wang X."/>
            <person name="Paterson A.H."/>
            <person name="King G."/>
            <person name="Bancroft I."/>
            <person name="Chalhoub B."/>
            <person name="Sharpe A.G."/>
        </authorList>
    </citation>
    <scope>NUCLEOTIDE SEQUENCE</scope>
    <source>
        <strain evidence="4 5">cv. TO1000</strain>
    </source>
</reference>
<evidence type="ECO:0000259" key="3">
    <source>
        <dbReference type="Pfam" id="PF14392"/>
    </source>
</evidence>
<dbReference type="Pfam" id="PF14111">
    <property type="entry name" value="DUF4283"/>
    <property type="match status" value="1"/>
</dbReference>
<evidence type="ECO:0000259" key="2">
    <source>
        <dbReference type="Pfam" id="PF14111"/>
    </source>
</evidence>
<feature type="compositionally biased region" description="Basic and acidic residues" evidence="1">
    <location>
        <begin position="425"/>
        <end position="436"/>
    </location>
</feature>
<dbReference type="PANTHER" id="PTHR31286">
    <property type="entry name" value="GLYCINE-RICH CELL WALL STRUCTURAL PROTEIN 1.8-LIKE"/>
    <property type="match status" value="1"/>
</dbReference>
<dbReference type="AlphaFoldDB" id="A0A0D3C7H2"/>
<dbReference type="InterPro" id="IPR025836">
    <property type="entry name" value="Zn_knuckle_CX2CX4HX4C"/>
</dbReference>
<feature type="compositionally biased region" description="Basic and acidic residues" evidence="1">
    <location>
        <begin position="363"/>
        <end position="375"/>
    </location>
</feature>
<feature type="compositionally biased region" description="Basic and acidic residues" evidence="1">
    <location>
        <begin position="326"/>
        <end position="338"/>
    </location>
</feature>
<reference evidence="4" key="2">
    <citation type="submission" date="2015-03" db="UniProtKB">
        <authorList>
            <consortium name="EnsemblPlants"/>
        </authorList>
    </citation>
    <scope>IDENTIFICATION</scope>
</reference>
<feature type="region of interest" description="Disordered" evidence="1">
    <location>
        <begin position="455"/>
        <end position="475"/>
    </location>
</feature>
<dbReference type="PANTHER" id="PTHR31286:SF163">
    <property type="entry name" value="ZINC KNUCKLE CX2CX4HX4C DOMAIN-CONTAINING PROTEIN"/>
    <property type="match status" value="1"/>
</dbReference>
<dbReference type="InterPro" id="IPR040256">
    <property type="entry name" value="At4g02000-like"/>
</dbReference>
<protein>
    <recommendedName>
        <fullName evidence="6">DUF4283 domain-containing protein</fullName>
    </recommendedName>
</protein>
<evidence type="ECO:0008006" key="6">
    <source>
        <dbReference type="Google" id="ProtNLM"/>
    </source>
</evidence>
<name>A0A0D3C7H2_BRAOL</name>
<feature type="compositionally biased region" description="Basic and acidic residues" evidence="1">
    <location>
        <begin position="455"/>
        <end position="466"/>
    </location>
</feature>
<organism evidence="4 5">
    <name type="scientific">Brassica oleracea var. oleracea</name>
    <dbReference type="NCBI Taxonomy" id="109376"/>
    <lineage>
        <taxon>Eukaryota</taxon>
        <taxon>Viridiplantae</taxon>
        <taxon>Streptophyta</taxon>
        <taxon>Embryophyta</taxon>
        <taxon>Tracheophyta</taxon>
        <taxon>Spermatophyta</taxon>
        <taxon>Magnoliopsida</taxon>
        <taxon>eudicotyledons</taxon>
        <taxon>Gunneridae</taxon>
        <taxon>Pentapetalae</taxon>
        <taxon>rosids</taxon>
        <taxon>malvids</taxon>
        <taxon>Brassicales</taxon>
        <taxon>Brassicaceae</taxon>
        <taxon>Brassiceae</taxon>
        <taxon>Brassica</taxon>
    </lineage>
</organism>
<sequence>MTKGRLSKEDKGKSLVLDPFQAPRTARVKVQVPDNSRKLHQHSLTLIGRVTNQSVQKVWSVIPFFTELWKTEHSPVGSDLGNGMFQFQFAYEADLLAVLEKRPFHYAKWMVIVQRWEPTVSEAFPSLILFWIKIQGVPIHLWSAETARSLGEDIGIYEKAEVTPLAMKTRVQINGRLPIIKTSVIEYSNGDEVTATFVYEKLERHCSKCFRLDHDIKNCLVAKHQERDLKVHEDTDNSMKLISQRNGGREKTSPDAGIFRFSATEDIVYERNKSQRYRSYDPHYDARHTIDSQRRSRSLIEANRQHRSREPSREWQRNYYSGSSQNRRESPYHRRVDEACSPLRNDNHNHNSMEYDSALSGARGRDMMRREESRSSRGGKSLSIRGNPFPDAKSPAPQEAFNEALEEVREVMVQYTQCADPSESAARRERLRKAEEEGQLEETEARMVQAFLGDKADVHHDPRETEETPSAERIPIALRLGPMAPQTSTPDQNTLAVEKEQLQIALNYSEELALENEKSQRLILHKLGK</sequence>
<feature type="domain" description="DUF4283" evidence="2">
    <location>
        <begin position="41"/>
        <end position="120"/>
    </location>
</feature>
<feature type="compositionally biased region" description="Basic and acidic residues" evidence="1">
    <location>
        <begin position="277"/>
        <end position="294"/>
    </location>
</feature>
<accession>A0A0D3C7H2</accession>
<evidence type="ECO:0000313" key="5">
    <source>
        <dbReference type="Proteomes" id="UP000032141"/>
    </source>
</evidence>
<dbReference type="eggNOG" id="KOG1075">
    <property type="taxonomic scope" value="Eukaryota"/>
</dbReference>